<reference evidence="7" key="1">
    <citation type="journal article" date="2019" name="Int. J. Syst. Evol. Microbiol.">
        <title>The Global Catalogue of Microorganisms (GCM) 10K type strain sequencing project: providing services to taxonomists for standard genome sequencing and annotation.</title>
        <authorList>
            <consortium name="The Broad Institute Genomics Platform"/>
            <consortium name="The Broad Institute Genome Sequencing Center for Infectious Disease"/>
            <person name="Wu L."/>
            <person name="Ma J."/>
        </authorList>
    </citation>
    <scope>NUCLEOTIDE SEQUENCE [LARGE SCALE GENOMIC DNA]</scope>
    <source>
        <strain evidence="7">JCM 16902</strain>
    </source>
</reference>
<dbReference type="RefSeq" id="WP_231481946.1">
    <property type="nucleotide sequence ID" value="NZ_BAAAZO010000012.1"/>
</dbReference>
<keyword evidence="3" id="KW-0418">Kinase</keyword>
<evidence type="ECO:0000256" key="1">
    <source>
        <dbReference type="ARBA" id="ARBA00010164"/>
    </source>
</evidence>
<evidence type="ECO:0000256" key="2">
    <source>
        <dbReference type="ARBA" id="ARBA00022679"/>
    </source>
</evidence>
<keyword evidence="7" id="KW-1185">Reference proteome</keyword>
<dbReference type="NCBIfam" id="TIGR03071">
    <property type="entry name" value="couple_hipA"/>
    <property type="match status" value="1"/>
</dbReference>
<dbReference type="InterPro" id="IPR017508">
    <property type="entry name" value="HipA_N1"/>
</dbReference>
<comment type="caution">
    <text evidence="6">The sequence shown here is derived from an EMBL/GenBank/DDBJ whole genome shotgun (WGS) entry which is preliminary data.</text>
</comment>
<keyword evidence="2" id="KW-0808">Transferase</keyword>
<dbReference type="Gene3D" id="1.10.1070.20">
    <property type="match status" value="1"/>
</dbReference>
<dbReference type="InterPro" id="IPR052028">
    <property type="entry name" value="HipA_Ser/Thr_kinase"/>
</dbReference>
<feature type="domain" description="HipA N-terminal subdomain 1" evidence="5">
    <location>
        <begin position="7"/>
        <end position="106"/>
    </location>
</feature>
<dbReference type="InterPro" id="IPR012893">
    <property type="entry name" value="HipA-like_C"/>
</dbReference>
<dbReference type="Pfam" id="PF07804">
    <property type="entry name" value="HipA_C"/>
    <property type="match status" value="1"/>
</dbReference>
<dbReference type="Proteomes" id="UP001501074">
    <property type="component" value="Unassembled WGS sequence"/>
</dbReference>
<evidence type="ECO:0000259" key="5">
    <source>
        <dbReference type="Pfam" id="PF13657"/>
    </source>
</evidence>
<evidence type="ECO:0000313" key="6">
    <source>
        <dbReference type="EMBL" id="GAA3636183.1"/>
    </source>
</evidence>
<evidence type="ECO:0000313" key="7">
    <source>
        <dbReference type="Proteomes" id="UP001501074"/>
    </source>
</evidence>
<dbReference type="EMBL" id="BAAAZO010000012">
    <property type="protein sequence ID" value="GAA3636183.1"/>
    <property type="molecule type" value="Genomic_DNA"/>
</dbReference>
<name>A0ABP7AML5_9ACTN</name>
<gene>
    <name evidence="6" type="ORF">GCM10022223_63290</name>
</gene>
<dbReference type="Pfam" id="PF13657">
    <property type="entry name" value="Couple_hipA"/>
    <property type="match status" value="1"/>
</dbReference>
<evidence type="ECO:0000259" key="4">
    <source>
        <dbReference type="Pfam" id="PF07804"/>
    </source>
</evidence>
<dbReference type="CDD" id="cd17808">
    <property type="entry name" value="HipA_Ec_like"/>
    <property type="match status" value="1"/>
</dbReference>
<accession>A0ABP7AML5</accession>
<dbReference type="PANTHER" id="PTHR37419:SF1">
    <property type="entry name" value="SERINE_THREONINE-PROTEIN KINASE TOXIN HIPA"/>
    <property type="match status" value="1"/>
</dbReference>
<comment type="similarity">
    <text evidence="1">Belongs to the HipA Ser/Thr kinase family.</text>
</comment>
<proteinExistence type="inferred from homology"/>
<dbReference type="PANTHER" id="PTHR37419">
    <property type="entry name" value="SERINE/THREONINE-PROTEIN KINASE TOXIN HIPA"/>
    <property type="match status" value="1"/>
</dbReference>
<feature type="domain" description="HipA-like C-terminal" evidence="4">
    <location>
        <begin position="154"/>
        <end position="391"/>
    </location>
</feature>
<organism evidence="6 7">
    <name type="scientific">Kineosporia mesophila</name>
    <dbReference type="NCBI Taxonomy" id="566012"/>
    <lineage>
        <taxon>Bacteria</taxon>
        <taxon>Bacillati</taxon>
        <taxon>Actinomycetota</taxon>
        <taxon>Actinomycetes</taxon>
        <taxon>Kineosporiales</taxon>
        <taxon>Kineosporiaceae</taxon>
        <taxon>Kineosporia</taxon>
    </lineage>
</organism>
<sequence length="438" mass="47982">MAGPQQLHVFLDGVPIGEVSRTPHGALSFTYDEEYRTTSDATPLSLSMPLMADTHSNRVVSAYLDGLLPDSDTARERWAQQYGANPRNPFSLLHHVGRDAAGAVQILPPEEDPSDSATRTGDIEWLSEDDFAQIARELAAHGEAWDPGRFGGRWSLAGAQPKIALFQDPQSLAWGIPHDSTPTNRIIKPALRAYKRHHVNEALCQRAAREAGLLAAGVELIEIAGVQALSSHRYDRTQDADGIWHRIHQEDLCQALSVHPISKYQKDNGPGVAKIGKLLERLSFEDRAVSVERFFKGLVFNVLIGGTDAHAKNYSLVLIGNRAQIGPLYDVASAACYPQPTRLDSAMKIGGHYTFLEITDADWRQVGKQLGVAGDQAITWVEELRQKLPAALKRAAGSLPADVIEEANAMAERISEHVVGTWRPDQVVTSTTASRPTY</sequence>
<evidence type="ECO:0000256" key="3">
    <source>
        <dbReference type="ARBA" id="ARBA00022777"/>
    </source>
</evidence>
<protein>
    <submittedName>
        <fullName evidence="6">Type II toxin-antitoxin system HipA family toxin</fullName>
    </submittedName>
</protein>